<sequence>MNKQLIYSCVVLIYTLLLTGCLETSIVDEVSMVRAASFDLEEDGKLKLTVIFPTFPDKGQEQTLEQRIIEATGETTKGTKIWLNKNAQKPILFGQVRVLLFSQALAEQGLEKYIDAMYRNPAVGNRISLGIVEGNDAGALLDVDLGIGDSAGVFLPELIEQNQDTSTLPPTNMHEFLFSLYNDGRDSYLPLIVQSDNKVFVAGTALFSGDKFHSKLNFEDSFFMKLLLDTTRQGIHEFAIQDQEQTSYVVIEKLNSDFKRRVDKSGDVPLFIFDVMIDGAIEDYDGQMNLDETDTLNKIQQTIEKQISNRAQELLIQFRNEGIDPVGIGEKYRSTTRNWNAEKWKNELYPSAEFEVNVDLRIIQSGAVE</sequence>
<feature type="domain" description="Spore germination GerAC-like C-terminal" evidence="8">
    <location>
        <begin position="203"/>
        <end position="366"/>
    </location>
</feature>
<dbReference type="InterPro" id="IPR046953">
    <property type="entry name" value="Spore_GerAC-like_C"/>
</dbReference>
<dbReference type="Pfam" id="PF05504">
    <property type="entry name" value="Spore_GerAC"/>
    <property type="match status" value="1"/>
</dbReference>
<name>A0ABV6KHY7_9BACI</name>
<evidence type="ECO:0000256" key="1">
    <source>
        <dbReference type="ARBA" id="ARBA00004635"/>
    </source>
</evidence>
<organism evidence="10 11">
    <name type="scientific">Halalkalibacter kiskunsagensis</name>
    <dbReference type="NCBI Taxonomy" id="1548599"/>
    <lineage>
        <taxon>Bacteria</taxon>
        <taxon>Bacillati</taxon>
        <taxon>Bacillota</taxon>
        <taxon>Bacilli</taxon>
        <taxon>Bacillales</taxon>
        <taxon>Bacillaceae</taxon>
        <taxon>Halalkalibacter</taxon>
    </lineage>
</organism>
<comment type="subcellular location">
    <subcellularLocation>
        <location evidence="1">Membrane</location>
        <topology evidence="1">Lipid-anchor</topology>
    </subcellularLocation>
</comment>
<proteinExistence type="inferred from homology"/>
<dbReference type="RefSeq" id="WP_335961269.1">
    <property type="nucleotide sequence ID" value="NZ_JAXBLX010000015.1"/>
</dbReference>
<dbReference type="InterPro" id="IPR008844">
    <property type="entry name" value="Spore_GerAC-like"/>
</dbReference>
<evidence type="ECO:0000256" key="3">
    <source>
        <dbReference type="ARBA" id="ARBA00022544"/>
    </source>
</evidence>
<evidence type="ECO:0000313" key="10">
    <source>
        <dbReference type="EMBL" id="MFC0472943.1"/>
    </source>
</evidence>
<dbReference type="PANTHER" id="PTHR35789">
    <property type="entry name" value="SPORE GERMINATION PROTEIN B3"/>
    <property type="match status" value="1"/>
</dbReference>
<keyword evidence="7" id="KW-0449">Lipoprotein</keyword>
<comment type="similarity">
    <text evidence="2">Belongs to the GerABKC lipoprotein family.</text>
</comment>
<evidence type="ECO:0000256" key="7">
    <source>
        <dbReference type="ARBA" id="ARBA00023288"/>
    </source>
</evidence>
<protein>
    <submittedName>
        <fullName evidence="10">Ger(X)C family spore germination protein</fullName>
    </submittedName>
</protein>
<feature type="domain" description="Spore germination protein N-terminal" evidence="9">
    <location>
        <begin position="26"/>
        <end position="192"/>
    </location>
</feature>
<keyword evidence="4" id="KW-0732">Signal</keyword>
<evidence type="ECO:0000256" key="2">
    <source>
        <dbReference type="ARBA" id="ARBA00007886"/>
    </source>
</evidence>
<accession>A0ABV6KHY7</accession>
<dbReference type="Pfam" id="PF25198">
    <property type="entry name" value="Spore_GerAC_N"/>
    <property type="match status" value="1"/>
</dbReference>
<dbReference type="PANTHER" id="PTHR35789:SF1">
    <property type="entry name" value="SPORE GERMINATION PROTEIN B3"/>
    <property type="match status" value="1"/>
</dbReference>
<evidence type="ECO:0000259" key="8">
    <source>
        <dbReference type="Pfam" id="PF05504"/>
    </source>
</evidence>
<keyword evidence="11" id="KW-1185">Reference proteome</keyword>
<gene>
    <name evidence="10" type="ORF">ACFFHM_21235</name>
</gene>
<evidence type="ECO:0000256" key="4">
    <source>
        <dbReference type="ARBA" id="ARBA00022729"/>
    </source>
</evidence>
<dbReference type="NCBIfam" id="TIGR02887">
    <property type="entry name" value="spore_ger_x_C"/>
    <property type="match status" value="1"/>
</dbReference>
<keyword evidence="5" id="KW-0472">Membrane</keyword>
<evidence type="ECO:0000256" key="6">
    <source>
        <dbReference type="ARBA" id="ARBA00023139"/>
    </source>
</evidence>
<keyword evidence="3" id="KW-0309">Germination</keyword>
<dbReference type="InterPro" id="IPR038501">
    <property type="entry name" value="Spore_GerAC_C_sf"/>
</dbReference>
<dbReference type="Gene3D" id="3.30.300.210">
    <property type="entry name" value="Nutrient germinant receptor protein C, domain 3"/>
    <property type="match status" value="1"/>
</dbReference>
<dbReference type="Proteomes" id="UP001589838">
    <property type="component" value="Unassembled WGS sequence"/>
</dbReference>
<dbReference type="InterPro" id="IPR057336">
    <property type="entry name" value="GerAC_N"/>
</dbReference>
<comment type="caution">
    <text evidence="10">The sequence shown here is derived from an EMBL/GenBank/DDBJ whole genome shotgun (WGS) entry which is preliminary data.</text>
</comment>
<keyword evidence="6" id="KW-0564">Palmitate</keyword>
<reference evidence="10 11" key="1">
    <citation type="submission" date="2024-09" db="EMBL/GenBank/DDBJ databases">
        <authorList>
            <person name="Sun Q."/>
            <person name="Mori K."/>
        </authorList>
    </citation>
    <scope>NUCLEOTIDE SEQUENCE [LARGE SCALE GENOMIC DNA]</scope>
    <source>
        <strain evidence="10 11">NCAIM B.02610</strain>
    </source>
</reference>
<evidence type="ECO:0000256" key="5">
    <source>
        <dbReference type="ARBA" id="ARBA00023136"/>
    </source>
</evidence>
<evidence type="ECO:0000313" key="11">
    <source>
        <dbReference type="Proteomes" id="UP001589838"/>
    </source>
</evidence>
<evidence type="ECO:0000259" key="9">
    <source>
        <dbReference type="Pfam" id="PF25198"/>
    </source>
</evidence>
<dbReference type="PROSITE" id="PS51257">
    <property type="entry name" value="PROKAR_LIPOPROTEIN"/>
    <property type="match status" value="1"/>
</dbReference>
<dbReference type="EMBL" id="JBHLUX010000090">
    <property type="protein sequence ID" value="MFC0472943.1"/>
    <property type="molecule type" value="Genomic_DNA"/>
</dbReference>